<dbReference type="InterPro" id="IPR016040">
    <property type="entry name" value="NAD(P)-bd_dom"/>
</dbReference>
<keyword evidence="4" id="KW-1185">Reference proteome</keyword>
<dbReference type="InterPro" id="IPR051207">
    <property type="entry name" value="ComplexI_NDUFA9_subunit"/>
</dbReference>
<feature type="compositionally biased region" description="Low complexity" evidence="1">
    <location>
        <begin position="1"/>
        <end position="16"/>
    </location>
</feature>
<feature type="compositionally biased region" description="Basic and acidic residues" evidence="1">
    <location>
        <begin position="17"/>
        <end position="32"/>
    </location>
</feature>
<sequence length="257" mass="27232">MSEPRTLLTGATGTLGDELRPRLRKTGHDVRSASRSPPADADGEWVELDLADGTGIERALEGIDVVVHAATAPRGDSEAVDAGGTERLLEAAAEAGVENVCYPSIVGIDSIPLSYYEHKLAAERALEKSDVSATVVRITQFHEFVLELCGTIERLPVWPVPSGFWVQPIAAGEAADAVVEHATVEPAGRVEPVGGPEVRTAADLVRSYREVAGLRRPVVGLPVPGSVASGFRSGAATRPDRAVGSTTWGEWLRKEVE</sequence>
<dbReference type="EMBL" id="JBHSJG010000036">
    <property type="protein sequence ID" value="MFC4988218.1"/>
    <property type="molecule type" value="Genomic_DNA"/>
</dbReference>
<comment type="caution">
    <text evidence="3">The sequence shown here is derived from an EMBL/GenBank/DDBJ whole genome shotgun (WGS) entry which is preliminary data.</text>
</comment>
<proteinExistence type="predicted"/>
<evidence type="ECO:0000313" key="4">
    <source>
        <dbReference type="Proteomes" id="UP001595925"/>
    </source>
</evidence>
<name>A0ABD5QF06_9EURY</name>
<gene>
    <name evidence="3" type="ORF">ACFPFO_10705</name>
</gene>
<reference evidence="3 4" key="1">
    <citation type="journal article" date="2019" name="Int. J. Syst. Evol. Microbiol.">
        <title>The Global Catalogue of Microorganisms (GCM) 10K type strain sequencing project: providing services to taxonomists for standard genome sequencing and annotation.</title>
        <authorList>
            <consortium name="The Broad Institute Genomics Platform"/>
            <consortium name="The Broad Institute Genome Sequencing Center for Infectious Disease"/>
            <person name="Wu L."/>
            <person name="Ma J."/>
        </authorList>
    </citation>
    <scope>NUCLEOTIDE SEQUENCE [LARGE SCALE GENOMIC DNA]</scope>
    <source>
        <strain evidence="3 4">CGMCC 1.15824</strain>
    </source>
</reference>
<dbReference type="SUPFAM" id="SSF51735">
    <property type="entry name" value="NAD(P)-binding Rossmann-fold domains"/>
    <property type="match status" value="1"/>
</dbReference>
<dbReference type="Pfam" id="PF13460">
    <property type="entry name" value="NAD_binding_10"/>
    <property type="match status" value="1"/>
</dbReference>
<evidence type="ECO:0000259" key="2">
    <source>
        <dbReference type="Pfam" id="PF13460"/>
    </source>
</evidence>
<dbReference type="PANTHER" id="PTHR12126:SF11">
    <property type="entry name" value="NADH DEHYDROGENASE [UBIQUINONE] 1 ALPHA SUBCOMPLEX SUBUNIT 9, MITOCHONDRIAL"/>
    <property type="match status" value="1"/>
</dbReference>
<protein>
    <submittedName>
        <fullName evidence="3">SDR family oxidoreductase</fullName>
    </submittedName>
</protein>
<dbReference type="Proteomes" id="UP001595925">
    <property type="component" value="Unassembled WGS sequence"/>
</dbReference>
<evidence type="ECO:0000313" key="3">
    <source>
        <dbReference type="EMBL" id="MFC4988218.1"/>
    </source>
</evidence>
<dbReference type="AlphaFoldDB" id="A0ABD5QF06"/>
<evidence type="ECO:0000256" key="1">
    <source>
        <dbReference type="SAM" id="MobiDB-lite"/>
    </source>
</evidence>
<feature type="region of interest" description="Disordered" evidence="1">
    <location>
        <begin position="1"/>
        <end position="42"/>
    </location>
</feature>
<dbReference type="RefSeq" id="WP_224827082.1">
    <property type="nucleotide sequence ID" value="NZ_JAIVEF010000001.1"/>
</dbReference>
<dbReference type="InterPro" id="IPR036291">
    <property type="entry name" value="NAD(P)-bd_dom_sf"/>
</dbReference>
<feature type="domain" description="NAD(P)-binding" evidence="2">
    <location>
        <begin position="10"/>
        <end position="141"/>
    </location>
</feature>
<accession>A0ABD5QF06</accession>
<organism evidence="3 4">
    <name type="scientific">Saliphagus infecundisoli</name>
    <dbReference type="NCBI Taxonomy" id="1849069"/>
    <lineage>
        <taxon>Archaea</taxon>
        <taxon>Methanobacteriati</taxon>
        <taxon>Methanobacteriota</taxon>
        <taxon>Stenosarchaea group</taxon>
        <taxon>Halobacteria</taxon>
        <taxon>Halobacteriales</taxon>
        <taxon>Natrialbaceae</taxon>
        <taxon>Saliphagus</taxon>
    </lineage>
</organism>
<dbReference type="Gene3D" id="3.40.50.720">
    <property type="entry name" value="NAD(P)-binding Rossmann-like Domain"/>
    <property type="match status" value="1"/>
</dbReference>
<dbReference type="PANTHER" id="PTHR12126">
    <property type="entry name" value="NADH-UBIQUINONE OXIDOREDUCTASE 39 KDA SUBUNIT-RELATED"/>
    <property type="match status" value="1"/>
</dbReference>